<comment type="similarity">
    <text evidence="1">Belongs to the glycosyl hydrolase 2 family.</text>
</comment>
<keyword evidence="12" id="KW-1185">Reference proteome</keyword>
<dbReference type="InterPro" id="IPR006102">
    <property type="entry name" value="Ig-like_GH2"/>
</dbReference>
<dbReference type="Pfam" id="PF17786">
    <property type="entry name" value="Mannosidase_ig"/>
    <property type="match status" value="1"/>
</dbReference>
<dbReference type="EMBL" id="MU853874">
    <property type="protein sequence ID" value="KAK3936727.1"/>
    <property type="molecule type" value="Genomic_DNA"/>
</dbReference>
<evidence type="ECO:0000256" key="2">
    <source>
        <dbReference type="ARBA" id="ARBA00022801"/>
    </source>
</evidence>
<evidence type="ECO:0000256" key="5">
    <source>
        <dbReference type="ARBA" id="ARBA00023326"/>
    </source>
</evidence>
<dbReference type="SUPFAM" id="SSF49303">
    <property type="entry name" value="beta-Galactosidase/glucuronidase domain"/>
    <property type="match status" value="3"/>
</dbReference>
<sequence length="898" mass="98289">MHAKKVPPTLLLLGIKAAAAAQCGLIPTPNTTLVSSPGQVAAIPAWDLASSAAAGSDLAALSRTGVDTSAWHHINSSRCTLMGCLIESGVYNDSNIFYSSNIFNVDKTQFSVPWLYRKEFLLPSPSAGKHYFLQTNGITSRADIFLNGKQVVDKSIQQGAYGGHEYEITSMADQTNALVVRAYPTSYYYDFAVGWVDWNPWPADSGTGVWRDVNVKQTGSVALGPLRVVTQMGAALGSQPANVTLKAKARNLESTAVTITAAGSIAAESGEQLSWNQTITLPPLSTTDIVLTTTVAKPAIWWPAQWGDQPLYNANLSVSVDSALSDFAAGKFGFRTVTSKVNQFNDTLFTVNGQPFQVLGAGYAPDMFLRWDSAKFEAEVKYMLDLGFNTVRLEGKNEHAELYEVADRLGLMVMPGWECCDKWEAWSYNSDLAVPTPVWSDADYATADASMQHEAAMMQTHPSILVYLVGSDYWPDDRAAAIYDKALKAADWQAPVICSAAKSGYSPLFGPSGLKMDGPYDWVPPNYWYDIEPSDSRLGAAFGFGSEQGAGVGTPELSSLQRFLSPSDLDDLWRNPNKNLSHMSAETSYFHNRTIYNAGLWKRYGAPTSLEDYLTKAQMMDYEATRSEYEGFASMWNARRPATGVIYWMLNGAFPSLHWSLWDYYMHPAGAYFGAKVGARMEHVAYDYLHKAVYLINHALDKKGARNVGIEVVDTAGKTTYNTTVAVQTTPNTSKSIAPLTAALDNAKDVVFLRLVLTDEKGAVLSRNVYWLSKTLDTLDWDASEWYYTPVTKYADYTALNKLAAANVTAAVGGSGDGLKIVLENHSSVPAFFISLNLVDRHGQDVVPLTWSDNYVTLWPKEKLELTATQMTLGKGEEVKPAAVQIVGKNVVKSVVTL</sequence>
<dbReference type="InterPro" id="IPR008979">
    <property type="entry name" value="Galactose-bd-like_sf"/>
</dbReference>
<feature type="chain" id="PRO_5042956923" evidence="6">
    <location>
        <begin position="21"/>
        <end position="898"/>
    </location>
</feature>
<dbReference type="Pfam" id="PF22666">
    <property type="entry name" value="Glyco_hydro_2_N2"/>
    <property type="match status" value="1"/>
</dbReference>
<evidence type="ECO:0000259" key="9">
    <source>
        <dbReference type="Pfam" id="PF18368"/>
    </source>
</evidence>
<organism evidence="11 12">
    <name type="scientific">Diplogelasinospora grovesii</name>
    <dbReference type="NCBI Taxonomy" id="303347"/>
    <lineage>
        <taxon>Eukaryota</taxon>
        <taxon>Fungi</taxon>
        <taxon>Dikarya</taxon>
        <taxon>Ascomycota</taxon>
        <taxon>Pezizomycotina</taxon>
        <taxon>Sordariomycetes</taxon>
        <taxon>Sordariomycetidae</taxon>
        <taxon>Sordariales</taxon>
        <taxon>Diplogelasinosporaceae</taxon>
        <taxon>Diplogelasinospora</taxon>
    </lineage>
</organism>
<evidence type="ECO:0000256" key="1">
    <source>
        <dbReference type="ARBA" id="ARBA00007401"/>
    </source>
</evidence>
<keyword evidence="6" id="KW-0732">Signal</keyword>
<dbReference type="SUPFAM" id="SSF49785">
    <property type="entry name" value="Galactose-binding domain-like"/>
    <property type="match status" value="1"/>
</dbReference>
<evidence type="ECO:0000313" key="12">
    <source>
        <dbReference type="Proteomes" id="UP001303473"/>
    </source>
</evidence>
<gene>
    <name evidence="11" type="ORF">QBC46DRAFT_394332</name>
</gene>
<evidence type="ECO:0000259" key="8">
    <source>
        <dbReference type="Pfam" id="PF17786"/>
    </source>
</evidence>
<evidence type="ECO:0000256" key="3">
    <source>
        <dbReference type="ARBA" id="ARBA00023277"/>
    </source>
</evidence>
<dbReference type="InterPro" id="IPR041447">
    <property type="entry name" value="Mannosidase_ig"/>
</dbReference>
<dbReference type="Pfam" id="PF18368">
    <property type="entry name" value="Ig_GlcNase"/>
    <property type="match status" value="1"/>
</dbReference>
<protein>
    <submittedName>
        <fullName evidence="11">Glycoside hydrolase superfamily</fullName>
    </submittedName>
</protein>
<keyword evidence="4" id="KW-0326">Glycosidase</keyword>
<dbReference type="Gene3D" id="2.60.40.10">
    <property type="entry name" value="Immunoglobulins"/>
    <property type="match status" value="3"/>
</dbReference>
<feature type="domain" description="Glycoside hydrolase family 2 immunoglobulin-like beta-sandwich" evidence="7">
    <location>
        <begin position="239"/>
        <end position="335"/>
    </location>
</feature>
<comment type="caution">
    <text evidence="11">The sequence shown here is derived from an EMBL/GenBank/DDBJ whole genome shotgun (WGS) entry which is preliminary data.</text>
</comment>
<dbReference type="PANTHER" id="PTHR43536">
    <property type="entry name" value="MANNOSYLGLYCOPROTEIN ENDO-BETA-MANNOSIDASE"/>
    <property type="match status" value="1"/>
</dbReference>
<dbReference type="Pfam" id="PF00703">
    <property type="entry name" value="Glyco_hydro_2"/>
    <property type="match status" value="1"/>
</dbReference>
<keyword evidence="2 11" id="KW-0378">Hydrolase</keyword>
<proteinExistence type="inferred from homology"/>
<dbReference type="Gene3D" id="2.60.120.260">
    <property type="entry name" value="Galactose-binding domain-like"/>
    <property type="match status" value="1"/>
</dbReference>
<dbReference type="InterPro" id="IPR013783">
    <property type="entry name" value="Ig-like_fold"/>
</dbReference>
<dbReference type="GO" id="GO:0000272">
    <property type="term" value="P:polysaccharide catabolic process"/>
    <property type="evidence" value="ECO:0007669"/>
    <property type="project" value="UniProtKB-KW"/>
</dbReference>
<keyword evidence="5" id="KW-0624">Polysaccharide degradation</keyword>
<feature type="domain" description="Beta-mannosidase-like galactose-binding" evidence="10">
    <location>
        <begin position="68"/>
        <end position="184"/>
    </location>
</feature>
<feature type="signal peptide" evidence="6">
    <location>
        <begin position="1"/>
        <end position="20"/>
    </location>
</feature>
<dbReference type="Gene3D" id="3.20.20.80">
    <property type="entry name" value="Glycosidases"/>
    <property type="match status" value="1"/>
</dbReference>
<evidence type="ECO:0000259" key="7">
    <source>
        <dbReference type="Pfam" id="PF00703"/>
    </source>
</evidence>
<dbReference type="Proteomes" id="UP001303473">
    <property type="component" value="Unassembled WGS sequence"/>
</dbReference>
<accession>A0AAN6N036</accession>
<dbReference type="InterPro" id="IPR041351">
    <property type="entry name" value="Ig_GlcNase"/>
</dbReference>
<reference evidence="12" key="1">
    <citation type="journal article" date="2023" name="Mol. Phylogenet. Evol.">
        <title>Genome-scale phylogeny and comparative genomics of the fungal order Sordariales.</title>
        <authorList>
            <person name="Hensen N."/>
            <person name="Bonometti L."/>
            <person name="Westerberg I."/>
            <person name="Brannstrom I.O."/>
            <person name="Guillou S."/>
            <person name="Cros-Aarteil S."/>
            <person name="Calhoun S."/>
            <person name="Haridas S."/>
            <person name="Kuo A."/>
            <person name="Mondo S."/>
            <person name="Pangilinan J."/>
            <person name="Riley R."/>
            <person name="LaButti K."/>
            <person name="Andreopoulos B."/>
            <person name="Lipzen A."/>
            <person name="Chen C."/>
            <person name="Yan M."/>
            <person name="Daum C."/>
            <person name="Ng V."/>
            <person name="Clum A."/>
            <person name="Steindorff A."/>
            <person name="Ohm R.A."/>
            <person name="Martin F."/>
            <person name="Silar P."/>
            <person name="Natvig D.O."/>
            <person name="Lalanne C."/>
            <person name="Gautier V."/>
            <person name="Ament-Velasquez S.L."/>
            <person name="Kruys A."/>
            <person name="Hutchinson M.I."/>
            <person name="Powell A.J."/>
            <person name="Barry K."/>
            <person name="Miller A.N."/>
            <person name="Grigoriev I.V."/>
            <person name="Debuchy R."/>
            <person name="Gladieux P."/>
            <person name="Hiltunen Thoren M."/>
            <person name="Johannesson H."/>
        </authorList>
    </citation>
    <scope>NUCLEOTIDE SEQUENCE [LARGE SCALE GENOMIC DNA]</scope>
    <source>
        <strain evidence="12">CBS 340.73</strain>
    </source>
</reference>
<dbReference type="InterPro" id="IPR054593">
    <property type="entry name" value="Beta-mannosidase-like_N2"/>
</dbReference>
<evidence type="ECO:0000259" key="10">
    <source>
        <dbReference type="Pfam" id="PF22666"/>
    </source>
</evidence>
<dbReference type="InterPro" id="IPR017853">
    <property type="entry name" value="GH"/>
</dbReference>
<dbReference type="InterPro" id="IPR036156">
    <property type="entry name" value="Beta-gal/glucu_dom_sf"/>
</dbReference>
<dbReference type="PANTHER" id="PTHR43536:SF1">
    <property type="entry name" value="MANNOSYLGLYCOPROTEIN ENDO-BETA-MANNOSIDASE"/>
    <property type="match status" value="1"/>
</dbReference>
<evidence type="ECO:0000313" key="11">
    <source>
        <dbReference type="EMBL" id="KAK3936727.1"/>
    </source>
</evidence>
<name>A0AAN6N036_9PEZI</name>
<feature type="domain" description="Mannosidase Ig/CBM-like" evidence="8">
    <location>
        <begin position="693"/>
        <end position="774"/>
    </location>
</feature>
<keyword evidence="3" id="KW-0119">Carbohydrate metabolism</keyword>
<feature type="domain" description="Exo-beta-D-glucosaminidase Ig-fold" evidence="9">
    <location>
        <begin position="786"/>
        <end position="891"/>
    </location>
</feature>
<dbReference type="GO" id="GO:0004553">
    <property type="term" value="F:hydrolase activity, hydrolyzing O-glycosyl compounds"/>
    <property type="evidence" value="ECO:0007669"/>
    <property type="project" value="InterPro"/>
</dbReference>
<dbReference type="AlphaFoldDB" id="A0AAN6N036"/>
<dbReference type="InterPro" id="IPR043534">
    <property type="entry name" value="EBDG/EBM"/>
</dbReference>
<evidence type="ECO:0000256" key="6">
    <source>
        <dbReference type="SAM" id="SignalP"/>
    </source>
</evidence>
<dbReference type="SUPFAM" id="SSF51445">
    <property type="entry name" value="(Trans)glycosidases"/>
    <property type="match status" value="1"/>
</dbReference>
<evidence type="ECO:0000256" key="4">
    <source>
        <dbReference type="ARBA" id="ARBA00023295"/>
    </source>
</evidence>